<protein>
    <submittedName>
        <fullName evidence="1">Uncharacterized protein</fullName>
    </submittedName>
</protein>
<proteinExistence type="predicted"/>
<gene>
    <name evidence="1" type="ORF">AYBTSS11_LOCUS1699</name>
</gene>
<accession>A0AA86SBG7</accession>
<sequence>MAQELIKEGNIVAYEWPLPPSKGPVGRVIMMKGQDGIPVKIDVMYSAASNSIPNSYLVLFARNTFVLRSQVLLKPPVVGLESVLVLLWQIRRPSSQQRVSCMHRETYQKFIQFSGCGWPPSIIPEGDSSGVPTTFEAEVAKLCIA</sequence>
<dbReference type="Gramene" id="rna-AYBTSS11_LOCUS1699">
    <property type="protein sequence ID" value="CAJ1842635.1"/>
    <property type="gene ID" value="gene-AYBTSS11_LOCUS1699"/>
</dbReference>
<organism evidence="1 2">
    <name type="scientific">Sphenostylis stenocarpa</name>
    <dbReference type="NCBI Taxonomy" id="92480"/>
    <lineage>
        <taxon>Eukaryota</taxon>
        <taxon>Viridiplantae</taxon>
        <taxon>Streptophyta</taxon>
        <taxon>Embryophyta</taxon>
        <taxon>Tracheophyta</taxon>
        <taxon>Spermatophyta</taxon>
        <taxon>Magnoliopsida</taxon>
        <taxon>eudicotyledons</taxon>
        <taxon>Gunneridae</taxon>
        <taxon>Pentapetalae</taxon>
        <taxon>rosids</taxon>
        <taxon>fabids</taxon>
        <taxon>Fabales</taxon>
        <taxon>Fabaceae</taxon>
        <taxon>Papilionoideae</taxon>
        <taxon>50 kb inversion clade</taxon>
        <taxon>NPAAA clade</taxon>
        <taxon>indigoferoid/millettioid clade</taxon>
        <taxon>Phaseoleae</taxon>
        <taxon>Sphenostylis</taxon>
    </lineage>
</organism>
<dbReference type="EMBL" id="OY731398">
    <property type="protein sequence ID" value="CAJ1842635.1"/>
    <property type="molecule type" value="Genomic_DNA"/>
</dbReference>
<reference evidence="1" key="1">
    <citation type="submission" date="2023-10" db="EMBL/GenBank/DDBJ databases">
        <authorList>
            <person name="Domelevo Entfellner J.-B."/>
        </authorList>
    </citation>
    <scope>NUCLEOTIDE SEQUENCE</scope>
</reference>
<keyword evidence="2" id="KW-1185">Reference proteome</keyword>
<dbReference type="Proteomes" id="UP001189624">
    <property type="component" value="Chromosome 1"/>
</dbReference>
<evidence type="ECO:0000313" key="2">
    <source>
        <dbReference type="Proteomes" id="UP001189624"/>
    </source>
</evidence>
<dbReference type="AlphaFoldDB" id="A0AA86SBG7"/>
<name>A0AA86SBG7_9FABA</name>
<evidence type="ECO:0000313" key="1">
    <source>
        <dbReference type="EMBL" id="CAJ1842635.1"/>
    </source>
</evidence>